<accession>A0ABW6XGL7</accession>
<keyword evidence="4" id="KW-1185">Reference proteome</keyword>
<evidence type="ECO:0000313" key="4">
    <source>
        <dbReference type="Proteomes" id="UP001602322"/>
    </source>
</evidence>
<evidence type="ECO:0000256" key="2">
    <source>
        <dbReference type="SAM" id="Phobius"/>
    </source>
</evidence>
<gene>
    <name evidence="3" type="ORF">ACFY8O_33530</name>
</gene>
<comment type="caution">
    <text evidence="3">The sequence shown here is derived from an EMBL/GenBank/DDBJ whole genome shotgun (WGS) entry which is preliminary data.</text>
</comment>
<feature type="region of interest" description="Disordered" evidence="1">
    <location>
        <begin position="48"/>
        <end position="77"/>
    </location>
</feature>
<dbReference type="EMBL" id="JBIBEG010000017">
    <property type="protein sequence ID" value="MFF5900822.1"/>
    <property type="molecule type" value="Genomic_DNA"/>
</dbReference>
<evidence type="ECO:0008006" key="5">
    <source>
        <dbReference type="Google" id="ProtNLM"/>
    </source>
</evidence>
<keyword evidence="2" id="KW-0812">Transmembrane</keyword>
<evidence type="ECO:0000256" key="1">
    <source>
        <dbReference type="SAM" id="MobiDB-lite"/>
    </source>
</evidence>
<keyword evidence="2" id="KW-1133">Transmembrane helix</keyword>
<proteinExistence type="predicted"/>
<feature type="transmembrane region" description="Helical" evidence="2">
    <location>
        <begin position="12"/>
        <end position="31"/>
    </location>
</feature>
<protein>
    <recommendedName>
        <fullName evidence="5">MFS transporter</fullName>
    </recommendedName>
</protein>
<reference evidence="3 4" key="1">
    <citation type="submission" date="2024-10" db="EMBL/GenBank/DDBJ databases">
        <title>The Natural Products Discovery Center: Release of the First 8490 Sequenced Strains for Exploring Actinobacteria Biosynthetic Diversity.</title>
        <authorList>
            <person name="Kalkreuter E."/>
            <person name="Kautsar S.A."/>
            <person name="Yang D."/>
            <person name="Bader C.D."/>
            <person name="Teijaro C.N."/>
            <person name="Fluegel L."/>
            <person name="Davis C.M."/>
            <person name="Simpson J.R."/>
            <person name="Lauterbach L."/>
            <person name="Steele A.D."/>
            <person name="Gui C."/>
            <person name="Meng S."/>
            <person name="Li G."/>
            <person name="Viehrig K."/>
            <person name="Ye F."/>
            <person name="Su P."/>
            <person name="Kiefer A.F."/>
            <person name="Nichols A."/>
            <person name="Cepeda A.J."/>
            <person name="Yan W."/>
            <person name="Fan B."/>
            <person name="Jiang Y."/>
            <person name="Adhikari A."/>
            <person name="Zheng C.-J."/>
            <person name="Schuster L."/>
            <person name="Cowan T.M."/>
            <person name="Smanski M.J."/>
            <person name="Chevrette M.G."/>
            <person name="De Carvalho L.P.S."/>
            <person name="Shen B."/>
        </authorList>
    </citation>
    <scope>NUCLEOTIDE SEQUENCE [LARGE SCALE GENOMIC DNA]</scope>
    <source>
        <strain evidence="3 4">NPDC012540</strain>
    </source>
</reference>
<feature type="compositionally biased region" description="Basic and acidic residues" evidence="1">
    <location>
        <begin position="48"/>
        <end position="61"/>
    </location>
</feature>
<keyword evidence="2" id="KW-0472">Membrane</keyword>
<sequence length="77" mass="8605">MNDESGGVMRSMGSWVIVLPVALWGAVYRWYDRTLIAVMSWLPLRADQDVPGRRAGGRRDGAPSARHRARALDPREA</sequence>
<name>A0ABW6XGL7_9ACTN</name>
<dbReference type="RefSeq" id="WP_145808373.1">
    <property type="nucleotide sequence ID" value="NZ_JBIBEG010000017.1"/>
</dbReference>
<evidence type="ECO:0000313" key="3">
    <source>
        <dbReference type="EMBL" id="MFF5900822.1"/>
    </source>
</evidence>
<dbReference type="Proteomes" id="UP001602322">
    <property type="component" value="Unassembled WGS sequence"/>
</dbReference>
<organism evidence="3 4">
    <name type="scientific">Streptomyces argenteolus</name>
    <dbReference type="NCBI Taxonomy" id="67274"/>
    <lineage>
        <taxon>Bacteria</taxon>
        <taxon>Bacillati</taxon>
        <taxon>Actinomycetota</taxon>
        <taxon>Actinomycetes</taxon>
        <taxon>Kitasatosporales</taxon>
        <taxon>Streptomycetaceae</taxon>
        <taxon>Streptomyces</taxon>
    </lineage>
</organism>